<dbReference type="Proteomes" id="UP000578819">
    <property type="component" value="Unassembled WGS sequence"/>
</dbReference>
<reference evidence="3 4" key="1">
    <citation type="submission" date="2020-08" db="EMBL/GenBank/DDBJ databases">
        <title>Sequencing the genomes of 1000 actinobacteria strains.</title>
        <authorList>
            <person name="Klenk H.-P."/>
        </authorList>
    </citation>
    <scope>NUCLEOTIDE SEQUENCE [LARGE SCALE GENOMIC DNA]</scope>
    <source>
        <strain evidence="3 4">DSM 45886</strain>
    </source>
</reference>
<feature type="region of interest" description="Disordered" evidence="1">
    <location>
        <begin position="1"/>
        <end position="49"/>
    </location>
</feature>
<dbReference type="AlphaFoldDB" id="A0A7W7STC1"/>
<keyword evidence="2" id="KW-0472">Membrane</keyword>
<evidence type="ECO:0000313" key="3">
    <source>
        <dbReference type="EMBL" id="MBB4960564.1"/>
    </source>
</evidence>
<evidence type="ECO:0000313" key="4">
    <source>
        <dbReference type="Proteomes" id="UP000578819"/>
    </source>
</evidence>
<accession>A0A7W7STC1</accession>
<name>A0A7W7STC1_9ACTN</name>
<organism evidence="3 4">
    <name type="scientific">Micromonospora polyrhachis</name>
    <dbReference type="NCBI Taxonomy" id="1282883"/>
    <lineage>
        <taxon>Bacteria</taxon>
        <taxon>Bacillati</taxon>
        <taxon>Actinomycetota</taxon>
        <taxon>Actinomycetes</taxon>
        <taxon>Micromonosporales</taxon>
        <taxon>Micromonosporaceae</taxon>
        <taxon>Micromonospora</taxon>
    </lineage>
</organism>
<dbReference type="EMBL" id="JACHJW010000001">
    <property type="protein sequence ID" value="MBB4960564.1"/>
    <property type="molecule type" value="Genomic_DNA"/>
</dbReference>
<comment type="caution">
    <text evidence="3">The sequence shown here is derived from an EMBL/GenBank/DDBJ whole genome shotgun (WGS) entry which is preliminary data.</text>
</comment>
<proteinExistence type="predicted"/>
<protein>
    <submittedName>
        <fullName evidence="3">Uncharacterized protein</fullName>
    </submittedName>
</protein>
<feature type="transmembrane region" description="Helical" evidence="2">
    <location>
        <begin position="57"/>
        <end position="78"/>
    </location>
</feature>
<keyword evidence="2" id="KW-0812">Transmembrane</keyword>
<sequence length="236" mass="25277">MSDAHTFGGRPATDPLPVDVSHEPADPATEPDELVAWREPDDDDRPPVRGVSRRRRILLGSALLVSLVAAGGLGTAGWRVADQKDARLETPAQVAGLVRDDSERARSTADYLRSGFVADIDVDRSIGAVYTDPADVRRTVLLFGGTTLLWRPEHDLDTLFELMSDEGGAVTGIREVPSGELGGTMKCGTTSADDGDLTVCGWADHGSVALGMFPGRDVTEAANLLREIRESIQTRD</sequence>
<evidence type="ECO:0000256" key="1">
    <source>
        <dbReference type="SAM" id="MobiDB-lite"/>
    </source>
</evidence>
<gene>
    <name evidence="3" type="ORF">FHR38_004297</name>
</gene>
<evidence type="ECO:0000256" key="2">
    <source>
        <dbReference type="SAM" id="Phobius"/>
    </source>
</evidence>
<keyword evidence="2" id="KW-1133">Transmembrane helix</keyword>
<dbReference type="RefSeq" id="WP_184536316.1">
    <property type="nucleotide sequence ID" value="NZ_JACHJW010000001.1"/>
</dbReference>
<keyword evidence="4" id="KW-1185">Reference proteome</keyword>